<dbReference type="Proteomes" id="UP000177268">
    <property type="component" value="Unassembled WGS sequence"/>
</dbReference>
<comment type="caution">
    <text evidence="2">The sequence shown here is derived from an EMBL/GenBank/DDBJ whole genome shotgun (WGS) entry which is preliminary data.</text>
</comment>
<evidence type="ECO:0000313" key="3">
    <source>
        <dbReference type="Proteomes" id="UP000177268"/>
    </source>
</evidence>
<gene>
    <name evidence="2" type="ORF">A2Z00_05395</name>
</gene>
<evidence type="ECO:0000313" key="2">
    <source>
        <dbReference type="EMBL" id="OGG11768.1"/>
    </source>
</evidence>
<accession>A0A1F5ZGX3</accession>
<protein>
    <submittedName>
        <fullName evidence="2">Uncharacterized protein</fullName>
    </submittedName>
</protein>
<reference evidence="2 3" key="1">
    <citation type="journal article" date="2016" name="Nat. Commun.">
        <title>Thousands of microbial genomes shed light on interconnected biogeochemical processes in an aquifer system.</title>
        <authorList>
            <person name="Anantharaman K."/>
            <person name="Brown C.T."/>
            <person name="Hug L.A."/>
            <person name="Sharon I."/>
            <person name="Castelle C.J."/>
            <person name="Probst A.J."/>
            <person name="Thomas B.C."/>
            <person name="Singh A."/>
            <person name="Wilkins M.J."/>
            <person name="Karaoz U."/>
            <person name="Brodie E.L."/>
            <person name="Williams K.H."/>
            <person name="Hubbard S.S."/>
            <person name="Banfield J.F."/>
        </authorList>
    </citation>
    <scope>NUCLEOTIDE SEQUENCE [LARGE SCALE GENOMIC DNA]</scope>
</reference>
<keyword evidence="1" id="KW-1133">Transmembrane helix</keyword>
<name>A0A1F5ZGX3_9BACT</name>
<proteinExistence type="predicted"/>
<dbReference type="AlphaFoldDB" id="A0A1F5ZGX3"/>
<sequence length="78" mass="9153">MGVELFCFPLILFFSFFIHKDIHMVFPTFFLLFFYCFVLPNASLTGPVKKHTLFHADFYYLLLINKLEMLIVNNPLGG</sequence>
<feature type="transmembrane region" description="Helical" evidence="1">
    <location>
        <begin position="22"/>
        <end position="40"/>
    </location>
</feature>
<keyword evidence="1" id="KW-0472">Membrane</keyword>
<evidence type="ECO:0000256" key="1">
    <source>
        <dbReference type="SAM" id="Phobius"/>
    </source>
</evidence>
<organism evidence="2 3">
    <name type="scientific">Candidatus Gottesmanbacteria bacterium RBG_13_45_10</name>
    <dbReference type="NCBI Taxonomy" id="1798370"/>
    <lineage>
        <taxon>Bacteria</taxon>
        <taxon>Candidatus Gottesmaniibacteriota</taxon>
    </lineage>
</organism>
<keyword evidence="1" id="KW-0812">Transmembrane</keyword>
<dbReference type="EMBL" id="MFIZ01000016">
    <property type="protein sequence ID" value="OGG11768.1"/>
    <property type="molecule type" value="Genomic_DNA"/>
</dbReference>